<evidence type="ECO:0000259" key="7">
    <source>
        <dbReference type="PROSITE" id="PS50850"/>
    </source>
</evidence>
<dbReference type="OrthoDB" id="194139at2759"/>
<dbReference type="PANTHER" id="PTHR23507:SF1">
    <property type="entry name" value="FI18259P1-RELATED"/>
    <property type="match status" value="1"/>
</dbReference>
<evidence type="ECO:0000256" key="4">
    <source>
        <dbReference type="ARBA" id="ARBA00023136"/>
    </source>
</evidence>
<dbReference type="Proteomes" id="UP000799440">
    <property type="component" value="Unassembled WGS sequence"/>
</dbReference>
<dbReference type="AlphaFoldDB" id="A0A6A6V0L6"/>
<evidence type="ECO:0000313" key="8">
    <source>
        <dbReference type="EMBL" id="KAF2743274.1"/>
    </source>
</evidence>
<feature type="transmembrane region" description="Helical" evidence="6">
    <location>
        <begin position="465"/>
        <end position="485"/>
    </location>
</feature>
<evidence type="ECO:0000256" key="6">
    <source>
        <dbReference type="SAM" id="Phobius"/>
    </source>
</evidence>
<feature type="domain" description="Major facilitator superfamily (MFS) profile" evidence="7">
    <location>
        <begin position="28"/>
        <end position="490"/>
    </location>
</feature>
<feature type="transmembrane region" description="Helical" evidence="6">
    <location>
        <begin position="192"/>
        <end position="214"/>
    </location>
</feature>
<feature type="transmembrane region" description="Helical" evidence="6">
    <location>
        <begin position="368"/>
        <end position="387"/>
    </location>
</feature>
<dbReference type="PANTHER" id="PTHR23507">
    <property type="entry name" value="ZGC:174356"/>
    <property type="match status" value="1"/>
</dbReference>
<feature type="transmembrane region" description="Helical" evidence="6">
    <location>
        <begin position="27"/>
        <end position="48"/>
    </location>
</feature>
<name>A0A6A6V0L6_9PLEO</name>
<dbReference type="GO" id="GO:0016020">
    <property type="term" value="C:membrane"/>
    <property type="evidence" value="ECO:0007669"/>
    <property type="project" value="UniProtKB-SubCell"/>
</dbReference>
<dbReference type="PROSITE" id="PS50850">
    <property type="entry name" value="MFS"/>
    <property type="match status" value="1"/>
</dbReference>
<feature type="transmembrane region" description="Helical" evidence="6">
    <location>
        <begin position="393"/>
        <end position="410"/>
    </location>
</feature>
<sequence length="518" mass="56767">MEDARLLSSDESDAPLPPPELLKKKPWIVLCVLIFLLVAIIDIGAFLAEAPKTRVYEANLCVRYYEKHDRSVIRKDGTVPEKLCKVNEIQQDMAMIVGWQGLFESIPSIILAVPFGTLADKHGRKWVFVASLVGLQLNSAWVLMICYFRSLPLQLTWVGSVFFIIGGGPIVASAVGLTMVADIVPPDKRTAIFLYLTASVLLAELIAPIMAASLMKRGDWIPLILALAIQLVGVLIGVAFPETLHLRDLPEPKDDDAESDIELRPTKNGSAFAFKTQLRHFQEAFRFLRRDFTLALVIFTFMANRVGRQGLSMLLQYASKRYGWAIRDAAYLTSFRAATSLVALTIFIPLLNLVLLRCLRLPAHWADLWIARGSLALTTFAFVVIGIAAHPVLLIIGILIFNLGTGSHAAMRSISIHLVGGQSSPDVGRLFSVIAIMESIGAMVAGPLLAKIFDWGLDLGEPWIGLPYIVSAVVFGVCTFITFVISVKSDDSTTVAYTGLPNDEEGSVDGAAPRRHND</sequence>
<dbReference type="Pfam" id="PF07690">
    <property type="entry name" value="MFS_1"/>
    <property type="match status" value="1"/>
</dbReference>
<keyword evidence="2 6" id="KW-0812">Transmembrane</keyword>
<feature type="transmembrane region" description="Helical" evidence="6">
    <location>
        <begin position="430"/>
        <end position="453"/>
    </location>
</feature>
<keyword evidence="3 6" id="KW-1133">Transmembrane helix</keyword>
<dbReference type="Gene3D" id="1.20.1250.20">
    <property type="entry name" value="MFS general substrate transporter like domains"/>
    <property type="match status" value="1"/>
</dbReference>
<dbReference type="SUPFAM" id="SSF103473">
    <property type="entry name" value="MFS general substrate transporter"/>
    <property type="match status" value="1"/>
</dbReference>
<evidence type="ECO:0000256" key="3">
    <source>
        <dbReference type="ARBA" id="ARBA00022989"/>
    </source>
</evidence>
<feature type="transmembrane region" description="Helical" evidence="6">
    <location>
        <begin position="220"/>
        <end position="240"/>
    </location>
</feature>
<feature type="transmembrane region" description="Helical" evidence="6">
    <location>
        <begin position="126"/>
        <end position="150"/>
    </location>
</feature>
<evidence type="ECO:0000256" key="2">
    <source>
        <dbReference type="ARBA" id="ARBA00022692"/>
    </source>
</evidence>
<feature type="region of interest" description="Disordered" evidence="5">
    <location>
        <begin position="498"/>
        <end position="518"/>
    </location>
</feature>
<proteinExistence type="predicted"/>
<evidence type="ECO:0000256" key="5">
    <source>
        <dbReference type="SAM" id="MobiDB-lite"/>
    </source>
</evidence>
<organism evidence="8 9">
    <name type="scientific">Sporormia fimetaria CBS 119925</name>
    <dbReference type="NCBI Taxonomy" id="1340428"/>
    <lineage>
        <taxon>Eukaryota</taxon>
        <taxon>Fungi</taxon>
        <taxon>Dikarya</taxon>
        <taxon>Ascomycota</taxon>
        <taxon>Pezizomycotina</taxon>
        <taxon>Dothideomycetes</taxon>
        <taxon>Pleosporomycetidae</taxon>
        <taxon>Pleosporales</taxon>
        <taxon>Sporormiaceae</taxon>
        <taxon>Sporormia</taxon>
    </lineage>
</organism>
<dbReference type="InterPro" id="IPR036259">
    <property type="entry name" value="MFS_trans_sf"/>
</dbReference>
<reference evidence="8" key="1">
    <citation type="journal article" date="2020" name="Stud. Mycol.">
        <title>101 Dothideomycetes genomes: a test case for predicting lifestyles and emergence of pathogens.</title>
        <authorList>
            <person name="Haridas S."/>
            <person name="Albert R."/>
            <person name="Binder M."/>
            <person name="Bloem J."/>
            <person name="Labutti K."/>
            <person name="Salamov A."/>
            <person name="Andreopoulos B."/>
            <person name="Baker S."/>
            <person name="Barry K."/>
            <person name="Bills G."/>
            <person name="Bluhm B."/>
            <person name="Cannon C."/>
            <person name="Castanera R."/>
            <person name="Culley D."/>
            <person name="Daum C."/>
            <person name="Ezra D."/>
            <person name="Gonzalez J."/>
            <person name="Henrissat B."/>
            <person name="Kuo A."/>
            <person name="Liang C."/>
            <person name="Lipzen A."/>
            <person name="Lutzoni F."/>
            <person name="Magnuson J."/>
            <person name="Mondo S."/>
            <person name="Nolan M."/>
            <person name="Ohm R."/>
            <person name="Pangilinan J."/>
            <person name="Park H.-J."/>
            <person name="Ramirez L."/>
            <person name="Alfaro M."/>
            <person name="Sun H."/>
            <person name="Tritt A."/>
            <person name="Yoshinaga Y."/>
            <person name="Zwiers L.-H."/>
            <person name="Turgeon B."/>
            <person name="Goodwin S."/>
            <person name="Spatafora J."/>
            <person name="Crous P."/>
            <person name="Grigoriev I."/>
        </authorList>
    </citation>
    <scope>NUCLEOTIDE SEQUENCE</scope>
    <source>
        <strain evidence="8">CBS 119925</strain>
    </source>
</reference>
<evidence type="ECO:0000256" key="1">
    <source>
        <dbReference type="ARBA" id="ARBA00004141"/>
    </source>
</evidence>
<evidence type="ECO:0000313" key="9">
    <source>
        <dbReference type="Proteomes" id="UP000799440"/>
    </source>
</evidence>
<accession>A0A6A6V0L6</accession>
<feature type="transmembrane region" description="Helical" evidence="6">
    <location>
        <begin position="335"/>
        <end position="356"/>
    </location>
</feature>
<protein>
    <submittedName>
        <fullName evidence="8">MFS general substrate transporter</fullName>
    </submittedName>
</protein>
<dbReference type="InterPro" id="IPR011701">
    <property type="entry name" value="MFS"/>
</dbReference>
<feature type="transmembrane region" description="Helical" evidence="6">
    <location>
        <begin position="156"/>
        <end position="180"/>
    </location>
</feature>
<comment type="subcellular location">
    <subcellularLocation>
        <location evidence="1">Membrane</location>
        <topology evidence="1">Multi-pass membrane protein</topology>
    </subcellularLocation>
</comment>
<dbReference type="InterPro" id="IPR020846">
    <property type="entry name" value="MFS_dom"/>
</dbReference>
<keyword evidence="4 6" id="KW-0472">Membrane</keyword>
<dbReference type="EMBL" id="MU006598">
    <property type="protein sequence ID" value="KAF2743274.1"/>
    <property type="molecule type" value="Genomic_DNA"/>
</dbReference>
<keyword evidence="9" id="KW-1185">Reference proteome</keyword>
<dbReference type="GO" id="GO:0022857">
    <property type="term" value="F:transmembrane transporter activity"/>
    <property type="evidence" value="ECO:0007669"/>
    <property type="project" value="InterPro"/>
</dbReference>
<gene>
    <name evidence="8" type="ORF">M011DRAFT_410902</name>
</gene>